<accession>A0AAV2YNW3</accession>
<reference evidence="1" key="1">
    <citation type="submission" date="2022-11" db="EMBL/GenBank/DDBJ databases">
        <authorList>
            <person name="Morgan W.R."/>
            <person name="Tartar A."/>
        </authorList>
    </citation>
    <scope>NUCLEOTIDE SEQUENCE</scope>
    <source>
        <strain evidence="1">ARSEF 373</strain>
    </source>
</reference>
<evidence type="ECO:0000313" key="2">
    <source>
        <dbReference type="Proteomes" id="UP001146120"/>
    </source>
</evidence>
<protein>
    <submittedName>
        <fullName evidence="1">Uncharacterized protein</fullName>
    </submittedName>
</protein>
<sequence length="211" mass="23927">MRKTVTKRRNVTAQEDELLIRQVLAELPFTAKRGMLLDARQVVADAVKCCEQFTRENFKGKHRFNILLEKHRAFNAASATLSGVRQDTSKLHSVLDKLVKLYDDHKSAGAAVRDAAMQSVGKRPASNVSSSPGGKLAKLLQSMHTENGAEMEYKREELQMRIAELEFAREQSRADLDEREEGRQERLGITRMNLEKNLAMFYTANSLCLYP</sequence>
<keyword evidence="2" id="KW-1185">Reference proteome</keyword>
<evidence type="ECO:0000313" key="1">
    <source>
        <dbReference type="EMBL" id="DAZ96727.1"/>
    </source>
</evidence>
<organism evidence="1 2">
    <name type="scientific">Lagenidium giganteum</name>
    <dbReference type="NCBI Taxonomy" id="4803"/>
    <lineage>
        <taxon>Eukaryota</taxon>
        <taxon>Sar</taxon>
        <taxon>Stramenopiles</taxon>
        <taxon>Oomycota</taxon>
        <taxon>Peronosporomycetes</taxon>
        <taxon>Pythiales</taxon>
        <taxon>Pythiaceae</taxon>
    </lineage>
</organism>
<dbReference type="EMBL" id="DAKRPA010000158">
    <property type="protein sequence ID" value="DAZ96727.1"/>
    <property type="molecule type" value="Genomic_DNA"/>
</dbReference>
<reference evidence="1" key="2">
    <citation type="journal article" date="2023" name="Microbiol Resour">
        <title>Decontamination and Annotation of the Draft Genome Sequence of the Oomycete Lagenidium giganteum ARSEF 373.</title>
        <authorList>
            <person name="Morgan W.R."/>
            <person name="Tartar A."/>
        </authorList>
    </citation>
    <scope>NUCLEOTIDE SEQUENCE</scope>
    <source>
        <strain evidence="1">ARSEF 373</strain>
    </source>
</reference>
<dbReference type="AlphaFoldDB" id="A0AAV2YNW3"/>
<name>A0AAV2YNW3_9STRA</name>
<comment type="caution">
    <text evidence="1">The sequence shown here is derived from an EMBL/GenBank/DDBJ whole genome shotgun (WGS) entry which is preliminary data.</text>
</comment>
<proteinExistence type="predicted"/>
<dbReference type="Proteomes" id="UP001146120">
    <property type="component" value="Unassembled WGS sequence"/>
</dbReference>
<gene>
    <name evidence="1" type="ORF">N0F65_011764</name>
</gene>